<dbReference type="InterPro" id="IPR040067">
    <property type="entry name" value="WDR47"/>
</dbReference>
<feature type="domain" description="WDR47 cross-over region" evidence="1">
    <location>
        <begin position="32"/>
        <end position="59"/>
    </location>
</feature>
<accession>A0A1I7WS55</accession>
<reference evidence="3" key="1">
    <citation type="submission" date="2016-11" db="UniProtKB">
        <authorList>
            <consortium name="WormBaseParasite"/>
        </authorList>
    </citation>
    <scope>IDENTIFICATION</scope>
</reference>
<keyword evidence="2" id="KW-1185">Reference proteome</keyword>
<organism evidence="2 3">
    <name type="scientific">Heterorhabditis bacteriophora</name>
    <name type="common">Entomopathogenic nematode worm</name>
    <dbReference type="NCBI Taxonomy" id="37862"/>
    <lineage>
        <taxon>Eukaryota</taxon>
        <taxon>Metazoa</taxon>
        <taxon>Ecdysozoa</taxon>
        <taxon>Nematoda</taxon>
        <taxon>Chromadorea</taxon>
        <taxon>Rhabditida</taxon>
        <taxon>Rhabditina</taxon>
        <taxon>Rhabditomorpha</taxon>
        <taxon>Strongyloidea</taxon>
        <taxon>Heterorhabditidae</taxon>
        <taxon>Heterorhabditis</taxon>
    </lineage>
</organism>
<evidence type="ECO:0000313" key="3">
    <source>
        <dbReference type="WBParaSite" id="Hba_07980"/>
    </source>
</evidence>
<name>A0A1I7WS55_HETBA</name>
<dbReference type="AlphaFoldDB" id="A0A1I7WS55"/>
<evidence type="ECO:0000259" key="1">
    <source>
        <dbReference type="Pfam" id="PF25602"/>
    </source>
</evidence>
<dbReference type="WBParaSite" id="Hba_07980">
    <property type="protein sequence ID" value="Hba_07980"/>
    <property type="gene ID" value="Hba_07980"/>
</dbReference>
<evidence type="ECO:0000313" key="2">
    <source>
        <dbReference type="Proteomes" id="UP000095283"/>
    </source>
</evidence>
<dbReference type="InterPro" id="IPR057749">
    <property type="entry name" value="WDR47_COR"/>
</dbReference>
<dbReference type="PANTHER" id="PTHR19863:SF5">
    <property type="entry name" value="WD REPEAT-CONTAINING PROTEIN 47"/>
    <property type="match status" value="1"/>
</dbReference>
<protein>
    <submittedName>
        <fullName evidence="3">Carboxymuconolactone decarboxylase family protein</fullName>
    </submittedName>
</protein>
<proteinExistence type="predicted"/>
<sequence>MECFHKINRLVSHLLPNTVKDKDRHDVSYSTHDRLVALVAKGVFYEGCVDYCQAQAIGELKGG</sequence>
<dbReference type="PANTHER" id="PTHR19863">
    <property type="entry name" value="NEMITIN (NEURONAL ENRICHED MAP INTERACTING PROTEIN) HOMOLOG"/>
    <property type="match status" value="1"/>
</dbReference>
<dbReference type="Pfam" id="PF25602">
    <property type="entry name" value="WDR47_COR"/>
    <property type="match status" value="1"/>
</dbReference>
<dbReference type="Proteomes" id="UP000095283">
    <property type="component" value="Unplaced"/>
</dbReference>